<dbReference type="Proteomes" id="UP000310017">
    <property type="component" value="Chromosome"/>
</dbReference>
<dbReference type="PANTHER" id="PTHR12558">
    <property type="entry name" value="CELL DIVISION CYCLE 16,23,27"/>
    <property type="match status" value="1"/>
</dbReference>
<feature type="repeat" description="TPR" evidence="1">
    <location>
        <begin position="249"/>
        <end position="282"/>
    </location>
</feature>
<protein>
    <submittedName>
        <fullName evidence="3">Tetratricopeptide repeat protein</fullName>
    </submittedName>
</protein>
<dbReference type="PANTHER" id="PTHR12558:SF13">
    <property type="entry name" value="CELL DIVISION CYCLE PROTEIN 27 HOMOLOG"/>
    <property type="match status" value="1"/>
</dbReference>
<dbReference type="SMART" id="SM00028">
    <property type="entry name" value="TPR"/>
    <property type="match status" value="8"/>
</dbReference>
<dbReference type="OrthoDB" id="9810596at2"/>
<evidence type="ECO:0000256" key="1">
    <source>
        <dbReference type="PROSITE-ProRule" id="PRU00339"/>
    </source>
</evidence>
<proteinExistence type="predicted"/>
<dbReference type="Gene3D" id="1.25.40.10">
    <property type="entry name" value="Tetratricopeptide repeat domain"/>
    <property type="match status" value="2"/>
</dbReference>
<dbReference type="Pfam" id="PF14559">
    <property type="entry name" value="TPR_19"/>
    <property type="match status" value="1"/>
</dbReference>
<feature type="chain" id="PRO_5022884294" evidence="2">
    <location>
        <begin position="24"/>
        <end position="376"/>
    </location>
</feature>
<dbReference type="Pfam" id="PF13432">
    <property type="entry name" value="TPR_16"/>
    <property type="match status" value="1"/>
</dbReference>
<feature type="repeat" description="TPR" evidence="1">
    <location>
        <begin position="147"/>
        <end position="180"/>
    </location>
</feature>
<evidence type="ECO:0000313" key="3">
    <source>
        <dbReference type="EMBL" id="QCX01306.1"/>
    </source>
</evidence>
<sequence length="376" mass="43670">MRTITLCILIFTCKGIAQSTAVADSLYATGNYTQAINTYATVGNTASNLQIARAYNAIGNYDKAIAQYEAVVNKDSDLRISRLELGKLYLKTKRYNDARKLFTKLVSDDNTNPEYFYYQGEAFRELEQFSSSLVAYKKAINIDSTHLRSLFQLGKYFMVKQENLQALEYIEKGLAFYPNDVALINLKALGHYNNNDYRQAIPAFERLLIMGEEKEHVYLKLAHSYYKEWEFEKAIKRYKALLEMDDSVSEAYNGLGEVYIKAKQLDSAEMNFKLAIAAQDTDLSGEYSSLAYVARQRNDLKTALEYYKMAYEEDMTNEMAYFQVCTVADQLYQDPKVRLAYYEEFEKKFKKKHPFFTETVEKRIRELQEEIHFADN</sequence>
<dbReference type="InterPro" id="IPR019734">
    <property type="entry name" value="TPR_rpt"/>
</dbReference>
<organism evidence="3 4">
    <name type="scientific">Aggregatimonas sangjinii</name>
    <dbReference type="NCBI Taxonomy" id="2583587"/>
    <lineage>
        <taxon>Bacteria</taxon>
        <taxon>Pseudomonadati</taxon>
        <taxon>Bacteroidota</taxon>
        <taxon>Flavobacteriia</taxon>
        <taxon>Flavobacteriales</taxon>
        <taxon>Flavobacteriaceae</taxon>
        <taxon>Aggregatimonas</taxon>
    </lineage>
</organism>
<feature type="signal peptide" evidence="2">
    <location>
        <begin position="1"/>
        <end position="23"/>
    </location>
</feature>
<keyword evidence="2" id="KW-0732">Signal</keyword>
<evidence type="ECO:0000313" key="4">
    <source>
        <dbReference type="Proteomes" id="UP000310017"/>
    </source>
</evidence>
<evidence type="ECO:0000256" key="2">
    <source>
        <dbReference type="SAM" id="SignalP"/>
    </source>
</evidence>
<name>A0A5B7SRS0_9FLAO</name>
<dbReference type="KEGG" id="asag:FGM00_14745"/>
<dbReference type="AlphaFoldDB" id="A0A5B7SRS0"/>
<gene>
    <name evidence="3" type="ORF">FGM00_14745</name>
</gene>
<dbReference type="RefSeq" id="WP_138853645.1">
    <property type="nucleotide sequence ID" value="NZ_CP040710.1"/>
</dbReference>
<dbReference type="InterPro" id="IPR011990">
    <property type="entry name" value="TPR-like_helical_dom_sf"/>
</dbReference>
<reference evidence="3 4" key="1">
    <citation type="submission" date="2019-05" db="EMBL/GenBank/DDBJ databases">
        <title>Genome sequencing of F202Z8.</title>
        <authorList>
            <person name="Kwon Y.M."/>
        </authorList>
    </citation>
    <scope>NUCLEOTIDE SEQUENCE [LARGE SCALE GENOMIC DNA]</scope>
    <source>
        <strain evidence="3 4">F202Z8</strain>
    </source>
</reference>
<dbReference type="SUPFAM" id="SSF48452">
    <property type="entry name" value="TPR-like"/>
    <property type="match status" value="1"/>
</dbReference>
<dbReference type="PROSITE" id="PS50005">
    <property type="entry name" value="TPR"/>
    <property type="match status" value="4"/>
</dbReference>
<feature type="repeat" description="TPR" evidence="1">
    <location>
        <begin position="113"/>
        <end position="146"/>
    </location>
</feature>
<keyword evidence="1" id="KW-0802">TPR repeat</keyword>
<dbReference type="EMBL" id="CP040710">
    <property type="protein sequence ID" value="QCX01306.1"/>
    <property type="molecule type" value="Genomic_DNA"/>
</dbReference>
<accession>A0A5B7SRS0</accession>
<feature type="repeat" description="TPR" evidence="1">
    <location>
        <begin position="215"/>
        <end position="248"/>
    </location>
</feature>
<keyword evidence="4" id="KW-1185">Reference proteome</keyword>